<dbReference type="Pfam" id="PF03401">
    <property type="entry name" value="TctC"/>
    <property type="match status" value="1"/>
</dbReference>
<dbReference type="SUPFAM" id="SSF53850">
    <property type="entry name" value="Periplasmic binding protein-like II"/>
    <property type="match status" value="1"/>
</dbReference>
<dbReference type="Gene3D" id="3.40.190.150">
    <property type="entry name" value="Bordetella uptake gene, domain 1"/>
    <property type="match status" value="1"/>
</dbReference>
<evidence type="ECO:0008006" key="4">
    <source>
        <dbReference type="Google" id="ProtNLM"/>
    </source>
</evidence>
<organism evidence="2 3">
    <name type="scientific">Comamonas serinivorans</name>
    <dbReference type="NCBI Taxonomy" id="1082851"/>
    <lineage>
        <taxon>Bacteria</taxon>
        <taxon>Pseudomonadati</taxon>
        <taxon>Pseudomonadota</taxon>
        <taxon>Betaproteobacteria</taxon>
        <taxon>Burkholderiales</taxon>
        <taxon>Comamonadaceae</taxon>
        <taxon>Comamonas</taxon>
    </lineage>
</organism>
<proteinExistence type="inferred from homology"/>
<sequence>MPAVPVPRQPSVFAKDLAMSLTRRQACTALGAGLLHPALQAAESGWPSKSIKVVMPYTPGGGADENARAVADELQRILKVPVVVENRPGAVGAIAASHVIAQPADGYTLLVAPTSVLVVNLVTVKDLSYDPFRDLTPVHGLNISAPFIVAPANTAFAGLKQALQQAKAAGRPLNIGNYTEGYKLLATWVTSLEGAPATHITYKGPANMMIDLVGGRLDLGLCDATSAVELIKAGKVKALVQTGATRDAQAPDVPTMKELGYAELESYVWSSLSAKAGTPAPIVDALSRATAQALKSPTVQRQMQGKPGTTLDYGPADMLQFQRRELARYQKMAALTQKS</sequence>
<dbReference type="InterPro" id="IPR042100">
    <property type="entry name" value="Bug_dom1"/>
</dbReference>
<evidence type="ECO:0000313" key="3">
    <source>
        <dbReference type="Proteomes" id="UP000196138"/>
    </source>
</evidence>
<name>A0A1Y0EKF2_9BURK</name>
<dbReference type="InterPro" id="IPR005064">
    <property type="entry name" value="BUG"/>
</dbReference>
<dbReference type="CDD" id="cd07012">
    <property type="entry name" value="PBP2_Bug_TTT"/>
    <property type="match status" value="1"/>
</dbReference>
<dbReference type="PIRSF" id="PIRSF017082">
    <property type="entry name" value="YflP"/>
    <property type="match status" value="1"/>
</dbReference>
<reference evidence="2 3" key="1">
    <citation type="submission" date="2017-05" db="EMBL/GenBank/DDBJ databases">
        <authorList>
            <person name="Song R."/>
            <person name="Chenine A.L."/>
            <person name="Ruprecht R.M."/>
        </authorList>
    </citation>
    <scope>NUCLEOTIDE SEQUENCE [LARGE SCALE GENOMIC DNA]</scope>
    <source>
        <strain evidence="2 3">DSM 26136</strain>
    </source>
</reference>
<dbReference type="KEGG" id="cser:CCO03_04715"/>
<dbReference type="PANTHER" id="PTHR42928">
    <property type="entry name" value="TRICARBOXYLATE-BINDING PROTEIN"/>
    <property type="match status" value="1"/>
</dbReference>
<accession>A0A1Y0EKF2</accession>
<dbReference type="Proteomes" id="UP000196138">
    <property type="component" value="Chromosome"/>
</dbReference>
<dbReference type="PANTHER" id="PTHR42928:SF5">
    <property type="entry name" value="BLR1237 PROTEIN"/>
    <property type="match status" value="1"/>
</dbReference>
<evidence type="ECO:0000256" key="1">
    <source>
        <dbReference type="ARBA" id="ARBA00006987"/>
    </source>
</evidence>
<dbReference type="AlphaFoldDB" id="A0A1Y0EKF2"/>
<evidence type="ECO:0000313" key="2">
    <source>
        <dbReference type="EMBL" id="ARU04067.1"/>
    </source>
</evidence>
<keyword evidence="3" id="KW-1185">Reference proteome</keyword>
<comment type="similarity">
    <text evidence="1">Belongs to the UPF0065 (bug) family.</text>
</comment>
<protein>
    <recommendedName>
        <fullName evidence="4">ABC transporter substrate-binding protein</fullName>
    </recommendedName>
</protein>
<dbReference type="Gene3D" id="3.40.190.10">
    <property type="entry name" value="Periplasmic binding protein-like II"/>
    <property type="match status" value="1"/>
</dbReference>
<gene>
    <name evidence="2" type="ORF">CCO03_04715</name>
</gene>
<dbReference type="EMBL" id="CP021455">
    <property type="protein sequence ID" value="ARU04067.1"/>
    <property type="molecule type" value="Genomic_DNA"/>
</dbReference>